<evidence type="ECO:0000256" key="1">
    <source>
        <dbReference type="ARBA" id="ARBA00022574"/>
    </source>
</evidence>
<feature type="repeat" description="WD" evidence="3">
    <location>
        <begin position="512"/>
        <end position="553"/>
    </location>
</feature>
<dbReference type="Pfam" id="PF00400">
    <property type="entry name" value="WD40"/>
    <property type="match status" value="3"/>
</dbReference>
<keyword evidence="6" id="KW-1185">Reference proteome</keyword>
<feature type="compositionally biased region" description="Polar residues" evidence="4">
    <location>
        <begin position="56"/>
        <end position="67"/>
    </location>
</feature>
<feature type="region of interest" description="Disordered" evidence="4">
    <location>
        <begin position="114"/>
        <end position="195"/>
    </location>
</feature>
<feature type="compositionally biased region" description="Polar residues" evidence="4">
    <location>
        <begin position="86"/>
        <end position="96"/>
    </location>
</feature>
<feature type="region of interest" description="Disordered" evidence="4">
    <location>
        <begin position="1"/>
        <end position="96"/>
    </location>
</feature>
<reference evidence="5" key="1">
    <citation type="submission" date="2020-08" db="EMBL/GenBank/DDBJ databases">
        <title>Genome sequencing and assembly of the red palm weevil Rhynchophorus ferrugineus.</title>
        <authorList>
            <person name="Dias G.B."/>
            <person name="Bergman C.M."/>
            <person name="Manee M."/>
        </authorList>
    </citation>
    <scope>NUCLEOTIDE SEQUENCE</scope>
    <source>
        <strain evidence="5">AA-2017</strain>
        <tissue evidence="5">Whole larva</tissue>
    </source>
</reference>
<dbReference type="PANTHER" id="PTHR44499">
    <property type="entry name" value="JOUBERIN"/>
    <property type="match status" value="1"/>
</dbReference>
<feature type="repeat" description="WD" evidence="3">
    <location>
        <begin position="712"/>
        <end position="742"/>
    </location>
</feature>
<comment type="caution">
    <text evidence="5">The sequence shown here is derived from an EMBL/GenBank/DDBJ whole genome shotgun (WGS) entry which is preliminary data.</text>
</comment>
<sequence length="823" mass="96245">MLKNNPISNSGTSLLQNESKPVHIQTDNNKLKYRHKDEIESEDEYKKLQKSKIRNQDSFINENNTQMVEKPVPKPRKNKLQEQRRGSTSSTGTFNVTSPKVLFKTSSHNLDNIKAYDAQNKRNSSDKIESDSDLSISEAEHEKQITPCQNSEISDISNVEYDHEKKKKTNNKYGKTKLNERTSRPGSSINSKSQQDNIAFSEWKEHQYNYQTITEIIIHKSDRLLLNSFVIHPVVKVHVVDIRNGKYFRKSDKNRSVTFYYENDSNDYILPVISNSYNLQENRSFYPKWEESIIFNEDFEYFVNKNVIIFFEIMDFSTSNIEVLKKNRKEYHKGWYKIAFAFLRIAGKEFPHINKKLRLQLFYMTDTKKLESDYCELWELWDKKTFKKYPSSLYVTIRSMISPTRILESFRSKTPLHKEVLTNIEDRADQSAEIQEQIEQETFEINAKLKDMKRKRNILPEDFVFEIESYDDGCFVLKFSNDGKYLACSTRLGKEFYIIIYSVKDFEEKLRYQCQEGLIYSIVWSDDNQRLLTASSDRSLLIWNVKTNTFQQILQHPSFVYTCDINSENILATGCYDQIIRIWTIISASMKYELSQELKKHKGFVTSVSFTKKHTRTLYSADSQGEIYEWNYNSDRWSSYCIVNNCFIYPQRLLDIIDLRGIKINQLVLFPDEKRMLVHSRDSALRIISVHSSCVIHWLYGSLNLNMQTFCSISHNGLLVASGSENGLVLIWDGTTGKVLKTLDGFFKVSKAVHCVHFNTKINMLAWSHYGSKESVVIYGSNEVDAKNIENSKNGPEDIHNCLKELENVHYEDILKKMDSLLV</sequence>
<dbReference type="EMBL" id="JAACXV010013540">
    <property type="protein sequence ID" value="KAF7273177.1"/>
    <property type="molecule type" value="Genomic_DNA"/>
</dbReference>
<dbReference type="InterPro" id="IPR001680">
    <property type="entry name" value="WD40_rpt"/>
</dbReference>
<keyword evidence="2" id="KW-0677">Repeat</keyword>
<dbReference type="PANTHER" id="PTHR44499:SF1">
    <property type="entry name" value="JOUBERIN"/>
    <property type="match status" value="1"/>
</dbReference>
<dbReference type="Gene3D" id="2.130.10.10">
    <property type="entry name" value="YVTN repeat-like/Quinoprotein amine dehydrogenase"/>
    <property type="match status" value="1"/>
</dbReference>
<proteinExistence type="predicted"/>
<feature type="compositionally biased region" description="Polar residues" evidence="4">
    <location>
        <begin position="146"/>
        <end position="157"/>
    </location>
</feature>
<dbReference type="Proteomes" id="UP000625711">
    <property type="component" value="Unassembled WGS sequence"/>
</dbReference>
<feature type="compositionally biased region" description="Basic and acidic residues" evidence="4">
    <location>
        <begin position="119"/>
        <end position="130"/>
    </location>
</feature>
<dbReference type="InterPro" id="IPR015943">
    <property type="entry name" value="WD40/YVTN_repeat-like_dom_sf"/>
</dbReference>
<dbReference type="AlphaFoldDB" id="A0A834IFR6"/>
<dbReference type="SMART" id="SM00320">
    <property type="entry name" value="WD40"/>
    <property type="match status" value="5"/>
</dbReference>
<protein>
    <recommendedName>
        <fullName evidence="7">Jouberin</fullName>
    </recommendedName>
</protein>
<dbReference type="GO" id="GO:0044458">
    <property type="term" value="P:motile cilium assembly"/>
    <property type="evidence" value="ECO:0007669"/>
    <property type="project" value="TreeGrafter"/>
</dbReference>
<feature type="compositionally biased region" description="Polar residues" evidence="4">
    <location>
        <begin position="184"/>
        <end position="195"/>
    </location>
</feature>
<feature type="compositionally biased region" description="Polar residues" evidence="4">
    <location>
        <begin position="1"/>
        <end position="19"/>
    </location>
</feature>
<name>A0A834IFR6_RHYFE</name>
<dbReference type="PROSITE" id="PS50082">
    <property type="entry name" value="WD_REPEATS_2"/>
    <property type="match status" value="2"/>
</dbReference>
<dbReference type="SUPFAM" id="SSF50978">
    <property type="entry name" value="WD40 repeat-like"/>
    <property type="match status" value="1"/>
</dbReference>
<evidence type="ECO:0000256" key="4">
    <source>
        <dbReference type="SAM" id="MobiDB-lite"/>
    </source>
</evidence>
<dbReference type="PROSITE" id="PS50294">
    <property type="entry name" value="WD_REPEATS_REGION"/>
    <property type="match status" value="1"/>
</dbReference>
<evidence type="ECO:0008006" key="7">
    <source>
        <dbReference type="Google" id="ProtNLM"/>
    </source>
</evidence>
<gene>
    <name evidence="5" type="ORF">GWI33_014098</name>
</gene>
<evidence type="ECO:0000256" key="3">
    <source>
        <dbReference type="PROSITE-ProRule" id="PRU00221"/>
    </source>
</evidence>
<evidence type="ECO:0000256" key="2">
    <source>
        <dbReference type="ARBA" id="ARBA00022737"/>
    </source>
</evidence>
<keyword evidence="1 3" id="KW-0853">WD repeat</keyword>
<dbReference type="InterPro" id="IPR019775">
    <property type="entry name" value="WD40_repeat_CS"/>
</dbReference>
<evidence type="ECO:0000313" key="6">
    <source>
        <dbReference type="Proteomes" id="UP000625711"/>
    </source>
</evidence>
<dbReference type="PROSITE" id="PS00678">
    <property type="entry name" value="WD_REPEATS_1"/>
    <property type="match status" value="1"/>
</dbReference>
<evidence type="ECO:0000313" key="5">
    <source>
        <dbReference type="EMBL" id="KAF7273177.1"/>
    </source>
</evidence>
<dbReference type="InterPro" id="IPR052803">
    <property type="entry name" value="Cilium-Associated_Jouberin"/>
</dbReference>
<dbReference type="OrthoDB" id="2096344at2759"/>
<dbReference type="GO" id="GO:0036064">
    <property type="term" value="C:ciliary basal body"/>
    <property type="evidence" value="ECO:0007669"/>
    <property type="project" value="TreeGrafter"/>
</dbReference>
<dbReference type="InterPro" id="IPR036322">
    <property type="entry name" value="WD40_repeat_dom_sf"/>
</dbReference>
<organism evidence="5 6">
    <name type="scientific">Rhynchophorus ferrugineus</name>
    <name type="common">Red palm weevil</name>
    <name type="synonym">Curculio ferrugineus</name>
    <dbReference type="NCBI Taxonomy" id="354439"/>
    <lineage>
        <taxon>Eukaryota</taxon>
        <taxon>Metazoa</taxon>
        <taxon>Ecdysozoa</taxon>
        <taxon>Arthropoda</taxon>
        <taxon>Hexapoda</taxon>
        <taxon>Insecta</taxon>
        <taxon>Pterygota</taxon>
        <taxon>Neoptera</taxon>
        <taxon>Endopterygota</taxon>
        <taxon>Coleoptera</taxon>
        <taxon>Polyphaga</taxon>
        <taxon>Cucujiformia</taxon>
        <taxon>Curculionidae</taxon>
        <taxon>Dryophthorinae</taxon>
        <taxon>Rhynchophorus</taxon>
    </lineage>
</organism>
<accession>A0A834IFR6</accession>